<keyword evidence="2" id="KW-0472">Membrane</keyword>
<dbReference type="Proteomes" id="UP000198397">
    <property type="component" value="Unassembled WGS sequence"/>
</dbReference>
<feature type="region of interest" description="Disordered" evidence="1">
    <location>
        <begin position="1"/>
        <end position="20"/>
    </location>
</feature>
<gene>
    <name evidence="3" type="ORF">SAMN06264855_10853</name>
</gene>
<dbReference type="OrthoDB" id="331622at2157"/>
<name>A0A238WJN9_HALVU</name>
<proteinExistence type="predicted"/>
<protein>
    <submittedName>
        <fullName evidence="3">Uncharacterized protein</fullName>
    </submittedName>
</protein>
<dbReference type="RefSeq" id="WP_089384735.1">
    <property type="nucleotide sequence ID" value="NZ_FZNQ01000008.1"/>
</dbReference>
<evidence type="ECO:0000256" key="1">
    <source>
        <dbReference type="SAM" id="MobiDB-lite"/>
    </source>
</evidence>
<feature type="transmembrane region" description="Helical" evidence="2">
    <location>
        <begin position="125"/>
        <end position="147"/>
    </location>
</feature>
<feature type="transmembrane region" description="Helical" evidence="2">
    <location>
        <begin position="38"/>
        <end position="58"/>
    </location>
</feature>
<organism evidence="3 4">
    <name type="scientific">Halorubrum vacuolatum</name>
    <name type="common">Natronobacterium vacuolatum</name>
    <dbReference type="NCBI Taxonomy" id="63740"/>
    <lineage>
        <taxon>Archaea</taxon>
        <taxon>Methanobacteriati</taxon>
        <taxon>Methanobacteriota</taxon>
        <taxon>Stenosarchaea group</taxon>
        <taxon>Halobacteria</taxon>
        <taxon>Halobacteriales</taxon>
        <taxon>Haloferacaceae</taxon>
        <taxon>Halorubrum</taxon>
    </lineage>
</organism>
<evidence type="ECO:0000313" key="3">
    <source>
        <dbReference type="EMBL" id="SNR46541.1"/>
    </source>
</evidence>
<sequence length="151" mass="15049">MTVDTTTARTDGGERTDGRPRRAALRASLLGEHGFERATVWGAVGFALAFVSFDLLPVSDGGTAAWLAATAVAVGALGAVAMARIGTGALPCTLFMYGPAAAVGLRTVEPRYLDALPAGAAVEPLAVAAAVALAIGPASYVVGRVIAPADG</sequence>
<keyword evidence="2" id="KW-1133">Transmembrane helix</keyword>
<feature type="compositionally biased region" description="Basic and acidic residues" evidence="1">
    <location>
        <begin position="11"/>
        <end position="20"/>
    </location>
</feature>
<evidence type="ECO:0000256" key="2">
    <source>
        <dbReference type="SAM" id="Phobius"/>
    </source>
</evidence>
<keyword evidence="4" id="KW-1185">Reference proteome</keyword>
<dbReference type="AlphaFoldDB" id="A0A238WJN9"/>
<evidence type="ECO:0000313" key="4">
    <source>
        <dbReference type="Proteomes" id="UP000198397"/>
    </source>
</evidence>
<accession>A0A238WJN9</accession>
<feature type="transmembrane region" description="Helical" evidence="2">
    <location>
        <begin position="64"/>
        <end position="81"/>
    </location>
</feature>
<keyword evidence="2" id="KW-0812">Transmembrane</keyword>
<reference evidence="3 4" key="1">
    <citation type="submission" date="2017-06" db="EMBL/GenBank/DDBJ databases">
        <authorList>
            <person name="Kim H.J."/>
            <person name="Triplett B.A."/>
        </authorList>
    </citation>
    <scope>NUCLEOTIDE SEQUENCE [LARGE SCALE GENOMIC DNA]</scope>
    <source>
        <strain evidence="3 4">DSM 8800</strain>
    </source>
</reference>
<dbReference type="EMBL" id="FZNQ01000008">
    <property type="protein sequence ID" value="SNR46541.1"/>
    <property type="molecule type" value="Genomic_DNA"/>
</dbReference>
<feature type="transmembrane region" description="Helical" evidence="2">
    <location>
        <begin position="88"/>
        <end position="105"/>
    </location>
</feature>